<dbReference type="PANTHER" id="PTHR36174">
    <property type="entry name" value="LIPID II:GLYCINE GLYCYLTRANSFERASE"/>
    <property type="match status" value="1"/>
</dbReference>
<evidence type="ECO:0000259" key="1">
    <source>
        <dbReference type="Pfam" id="PF13480"/>
    </source>
</evidence>
<feature type="domain" description="BioF2-like acetyltransferase" evidence="1">
    <location>
        <begin position="170"/>
        <end position="308"/>
    </location>
</feature>
<dbReference type="Gene3D" id="3.40.630.30">
    <property type="match status" value="1"/>
</dbReference>
<dbReference type="AlphaFoldDB" id="A0A4P8WG66"/>
<dbReference type="KEGG" id="nvr:FEJ81_06125"/>
<dbReference type="InterPro" id="IPR038740">
    <property type="entry name" value="BioF2-like_GNAT_dom"/>
</dbReference>
<dbReference type="GO" id="GO:0016740">
    <property type="term" value="F:transferase activity"/>
    <property type="evidence" value="ECO:0007669"/>
    <property type="project" value="UniProtKB-KW"/>
</dbReference>
<dbReference type="OrthoDB" id="140543at2157"/>
<gene>
    <name evidence="2" type="ORF">FEJ81_06125</name>
</gene>
<accession>A0A4P8WG66</accession>
<dbReference type="RefSeq" id="WP_138244449.1">
    <property type="nucleotide sequence ID" value="NZ_CP040330.1"/>
</dbReference>
<reference evidence="3" key="1">
    <citation type="submission" date="2019-05" db="EMBL/GenBank/DDBJ databases">
        <title>Genome sequence and methylation pattern of the halophilic Archaeon Natrinema versiforme BOL5-4.</title>
        <authorList>
            <person name="DasSarma P."/>
            <person name="Anton B.P."/>
            <person name="DasSarma S.L."/>
            <person name="Martinez F.L."/>
            <person name="Guzman D."/>
            <person name="Roberts R.J."/>
            <person name="DasSarma S."/>
        </authorList>
    </citation>
    <scope>NUCLEOTIDE SEQUENCE [LARGE SCALE GENOMIC DNA]</scope>
    <source>
        <strain evidence="3">BOL5-4</strain>
    </source>
</reference>
<dbReference type="GeneID" id="40264831"/>
<name>A0A4P8WG66_9EURY</name>
<dbReference type="InterPro" id="IPR050644">
    <property type="entry name" value="PG_Glycine_Bridge_Synth"/>
</dbReference>
<protein>
    <submittedName>
        <fullName evidence="2">GNAT family N-acetyltransferase</fullName>
    </submittedName>
</protein>
<evidence type="ECO:0000313" key="2">
    <source>
        <dbReference type="EMBL" id="QCS41952.1"/>
    </source>
</evidence>
<sequence length="339" mass="38831">MSIDITQFDADDRIDREQWDDHVRTSRGGTLFHTFDMLELIERHASADLYPFIGYKGQEPVGVFPVFELSKGGISAAFSPPPRMGIPSMGPAPLNDGHLKRRKAERRLRRFVEGCLESIDERIGPRYSRVCTSVGVDDPRPFTWNEFDASPRHTYVLAIDRDPEDLKQSFSKSLRRYLDPDEDDAERFRIEERGTEAIEFIHEQVTARYEAQDRTYTVPLEFLLEAYETLPAGRLRPYVGAVDGDLASGILVFEGPSTIYYSAGGGKPDVDFPINDLLHWRIIRDARDRGIERYDLCGANTKRICTYKSKFNPDLATYYEVERGTPVMNAVSSLYRRLR</sequence>
<dbReference type="Pfam" id="PF13480">
    <property type="entry name" value="Acetyltransf_6"/>
    <property type="match status" value="1"/>
</dbReference>
<dbReference type="Proteomes" id="UP000302218">
    <property type="component" value="Chromosome"/>
</dbReference>
<keyword evidence="2" id="KW-0808">Transferase</keyword>
<proteinExistence type="predicted"/>
<dbReference type="EMBL" id="CP040330">
    <property type="protein sequence ID" value="QCS41952.1"/>
    <property type="molecule type" value="Genomic_DNA"/>
</dbReference>
<evidence type="ECO:0000313" key="3">
    <source>
        <dbReference type="Proteomes" id="UP000302218"/>
    </source>
</evidence>
<dbReference type="SUPFAM" id="SSF55729">
    <property type="entry name" value="Acyl-CoA N-acyltransferases (Nat)"/>
    <property type="match status" value="1"/>
</dbReference>
<dbReference type="PANTHER" id="PTHR36174:SF1">
    <property type="entry name" value="LIPID II:GLYCINE GLYCYLTRANSFERASE"/>
    <property type="match status" value="1"/>
</dbReference>
<dbReference type="InterPro" id="IPR016181">
    <property type="entry name" value="Acyl_CoA_acyltransferase"/>
</dbReference>
<organism evidence="2 3">
    <name type="scientific">Natrinema versiforme</name>
    <dbReference type="NCBI Taxonomy" id="88724"/>
    <lineage>
        <taxon>Archaea</taxon>
        <taxon>Methanobacteriati</taxon>
        <taxon>Methanobacteriota</taxon>
        <taxon>Stenosarchaea group</taxon>
        <taxon>Halobacteria</taxon>
        <taxon>Halobacteriales</taxon>
        <taxon>Natrialbaceae</taxon>
        <taxon>Natrinema</taxon>
    </lineage>
</organism>